<dbReference type="EMBL" id="ML978223">
    <property type="protein sequence ID" value="KAF2027705.1"/>
    <property type="molecule type" value="Genomic_DNA"/>
</dbReference>
<dbReference type="OrthoDB" id="423313at2759"/>
<gene>
    <name evidence="5" type="ORF">EK21DRAFT_91351</name>
</gene>
<organism evidence="5 6">
    <name type="scientific">Setomelanomma holmii</name>
    <dbReference type="NCBI Taxonomy" id="210430"/>
    <lineage>
        <taxon>Eukaryota</taxon>
        <taxon>Fungi</taxon>
        <taxon>Dikarya</taxon>
        <taxon>Ascomycota</taxon>
        <taxon>Pezizomycotina</taxon>
        <taxon>Dothideomycetes</taxon>
        <taxon>Pleosporomycetidae</taxon>
        <taxon>Pleosporales</taxon>
        <taxon>Pleosporineae</taxon>
        <taxon>Phaeosphaeriaceae</taxon>
        <taxon>Setomelanomma</taxon>
    </lineage>
</organism>
<dbReference type="InterPro" id="IPR014025">
    <property type="entry name" value="Glutaredoxin_subgr"/>
</dbReference>
<dbReference type="NCBIfam" id="TIGR02180">
    <property type="entry name" value="GRX_euk"/>
    <property type="match status" value="1"/>
</dbReference>
<dbReference type="InterPro" id="IPR002109">
    <property type="entry name" value="Glutaredoxin"/>
</dbReference>
<dbReference type="PANTHER" id="PTHR45694">
    <property type="entry name" value="GLUTAREDOXIN 2"/>
    <property type="match status" value="1"/>
</dbReference>
<dbReference type="Proteomes" id="UP000799777">
    <property type="component" value="Unassembled WGS sequence"/>
</dbReference>
<dbReference type="FunFam" id="3.40.30.10:FF:000093">
    <property type="entry name" value="Glutaredoxin 2"/>
    <property type="match status" value="1"/>
</dbReference>
<dbReference type="GO" id="GO:0034599">
    <property type="term" value="P:cellular response to oxidative stress"/>
    <property type="evidence" value="ECO:0007669"/>
    <property type="project" value="TreeGrafter"/>
</dbReference>
<dbReference type="GO" id="GO:0004362">
    <property type="term" value="F:glutathione-disulfide reductase (NADPH) activity"/>
    <property type="evidence" value="ECO:0007669"/>
    <property type="project" value="UniProtKB-ARBA"/>
</dbReference>
<feature type="region of interest" description="Disordered" evidence="2">
    <location>
        <begin position="41"/>
        <end position="67"/>
    </location>
</feature>
<dbReference type="InterPro" id="IPR036249">
    <property type="entry name" value="Thioredoxin-like_sf"/>
</dbReference>
<dbReference type="CDD" id="cd03419">
    <property type="entry name" value="GRX_GRXh_1_2_like"/>
    <property type="match status" value="1"/>
</dbReference>
<dbReference type="SUPFAM" id="SSF52833">
    <property type="entry name" value="Thioredoxin-like"/>
    <property type="match status" value="1"/>
</dbReference>
<keyword evidence="3" id="KW-0732">Signal</keyword>
<dbReference type="PANTHER" id="PTHR45694:SF5">
    <property type="entry name" value="GLUTAREDOXIN 2"/>
    <property type="match status" value="1"/>
</dbReference>
<protein>
    <submittedName>
        <fullName evidence="5">Glutaredoxin</fullName>
    </submittedName>
</protein>
<name>A0A9P4LK04_9PLEO</name>
<reference evidence="5" key="1">
    <citation type="journal article" date="2020" name="Stud. Mycol.">
        <title>101 Dothideomycetes genomes: a test case for predicting lifestyles and emergence of pathogens.</title>
        <authorList>
            <person name="Haridas S."/>
            <person name="Albert R."/>
            <person name="Binder M."/>
            <person name="Bloem J."/>
            <person name="Labutti K."/>
            <person name="Salamov A."/>
            <person name="Andreopoulos B."/>
            <person name="Baker S."/>
            <person name="Barry K."/>
            <person name="Bills G."/>
            <person name="Bluhm B."/>
            <person name="Cannon C."/>
            <person name="Castanera R."/>
            <person name="Culley D."/>
            <person name="Daum C."/>
            <person name="Ezra D."/>
            <person name="Gonzalez J."/>
            <person name="Henrissat B."/>
            <person name="Kuo A."/>
            <person name="Liang C."/>
            <person name="Lipzen A."/>
            <person name="Lutzoni F."/>
            <person name="Magnuson J."/>
            <person name="Mondo S."/>
            <person name="Nolan M."/>
            <person name="Ohm R."/>
            <person name="Pangilinan J."/>
            <person name="Park H.-J."/>
            <person name="Ramirez L."/>
            <person name="Alfaro M."/>
            <person name="Sun H."/>
            <person name="Tritt A."/>
            <person name="Yoshinaga Y."/>
            <person name="Zwiers L.-H."/>
            <person name="Turgeon B."/>
            <person name="Goodwin S."/>
            <person name="Spatafora J."/>
            <person name="Crous P."/>
            <person name="Grigoriev I."/>
        </authorList>
    </citation>
    <scope>NUCLEOTIDE SEQUENCE</scope>
    <source>
        <strain evidence="5">CBS 110217</strain>
    </source>
</reference>
<accession>A0A9P4LK04</accession>
<feature type="compositionally biased region" description="Basic and acidic residues" evidence="2">
    <location>
        <begin position="119"/>
        <end position="128"/>
    </location>
</feature>
<evidence type="ECO:0000259" key="4">
    <source>
        <dbReference type="Pfam" id="PF00462"/>
    </source>
</evidence>
<feature type="signal peptide" evidence="3">
    <location>
        <begin position="1"/>
        <end position="28"/>
    </location>
</feature>
<dbReference type="GO" id="GO:0005801">
    <property type="term" value="C:cis-Golgi network"/>
    <property type="evidence" value="ECO:0007669"/>
    <property type="project" value="UniProtKB-ARBA"/>
</dbReference>
<feature type="compositionally biased region" description="Basic and acidic residues" evidence="2">
    <location>
        <begin position="46"/>
        <end position="60"/>
    </location>
</feature>
<dbReference type="Gene3D" id="3.40.30.10">
    <property type="entry name" value="Glutaredoxin"/>
    <property type="match status" value="1"/>
</dbReference>
<dbReference type="PROSITE" id="PS51354">
    <property type="entry name" value="GLUTAREDOXIN_2"/>
    <property type="match status" value="1"/>
</dbReference>
<proteinExistence type="inferred from homology"/>
<dbReference type="GO" id="GO:0005796">
    <property type="term" value="C:Golgi lumen"/>
    <property type="evidence" value="ECO:0007669"/>
    <property type="project" value="TreeGrafter"/>
</dbReference>
<evidence type="ECO:0000256" key="1">
    <source>
        <dbReference type="ARBA" id="ARBA00009630"/>
    </source>
</evidence>
<dbReference type="AlphaFoldDB" id="A0A9P4LK04"/>
<evidence type="ECO:0000256" key="3">
    <source>
        <dbReference type="SAM" id="SignalP"/>
    </source>
</evidence>
<feature type="region of interest" description="Disordered" evidence="2">
    <location>
        <begin position="107"/>
        <end position="128"/>
    </location>
</feature>
<comment type="similarity">
    <text evidence="1">Belongs to the glutaredoxin family. Monothiol subfamily.</text>
</comment>
<dbReference type="InterPro" id="IPR011899">
    <property type="entry name" value="Glutaredoxin_euk/vir"/>
</dbReference>
<evidence type="ECO:0000313" key="5">
    <source>
        <dbReference type="EMBL" id="KAF2027705.1"/>
    </source>
</evidence>
<keyword evidence="6" id="KW-1185">Reference proteome</keyword>
<sequence length="261" mass="29407">MMPSQRRMKTFAVLIIVTIVVLFYVSRAAHQTHTSDFYTKTQQALQEREHEEAAKQRDAESVQARLKAAEEQAKKAADDKYDSVKVAVEGPTKKGVAGRVEIDSQDDKKVPGVAAQGGRSREQAAMQKDETIEDHEVEMEMNAILRKSPVIIFSKSYCPYSKKAKHILLEKYRIVPEPYVVELDTNPLGPKLQALLTHMTGRRTVPNVLVVGKSIGGGDDVEDMDQMDTLAKKIKKMSGTRITEVEYREARPEIRRVRRAV</sequence>
<evidence type="ECO:0000256" key="2">
    <source>
        <dbReference type="SAM" id="MobiDB-lite"/>
    </source>
</evidence>
<dbReference type="GO" id="GO:0000324">
    <property type="term" value="C:fungal-type vacuole"/>
    <property type="evidence" value="ECO:0007669"/>
    <property type="project" value="TreeGrafter"/>
</dbReference>
<evidence type="ECO:0000313" key="6">
    <source>
        <dbReference type="Proteomes" id="UP000799777"/>
    </source>
</evidence>
<dbReference type="PRINTS" id="PR00160">
    <property type="entry name" value="GLUTAREDOXIN"/>
</dbReference>
<comment type="caution">
    <text evidence="5">The sequence shown here is derived from an EMBL/GenBank/DDBJ whole genome shotgun (WGS) entry which is preliminary data.</text>
</comment>
<feature type="domain" description="Glutaredoxin" evidence="4">
    <location>
        <begin position="150"/>
        <end position="215"/>
    </location>
</feature>
<feature type="chain" id="PRO_5040354660" evidence="3">
    <location>
        <begin position="29"/>
        <end position="261"/>
    </location>
</feature>
<dbReference type="Pfam" id="PF00462">
    <property type="entry name" value="Glutaredoxin"/>
    <property type="match status" value="1"/>
</dbReference>